<keyword evidence="10" id="KW-1185">Reference proteome</keyword>
<keyword evidence="7" id="KW-0813">Transport</keyword>
<comment type="caution">
    <text evidence="9">The sequence shown here is derived from an EMBL/GenBank/DDBJ whole genome shotgun (WGS) entry which is preliminary data.</text>
</comment>
<keyword evidence="3" id="KW-1003">Cell membrane</keyword>
<dbReference type="RefSeq" id="WP_129131452.1">
    <property type="nucleotide sequence ID" value="NZ_SDHW01000004.1"/>
</dbReference>
<evidence type="ECO:0000256" key="4">
    <source>
        <dbReference type="ARBA" id="ARBA00022692"/>
    </source>
</evidence>
<evidence type="ECO:0000256" key="2">
    <source>
        <dbReference type="ARBA" id="ARBA00005811"/>
    </source>
</evidence>
<dbReference type="GO" id="GO:0005886">
    <property type="term" value="C:plasma membrane"/>
    <property type="evidence" value="ECO:0007669"/>
    <property type="project" value="UniProtKB-SubCell"/>
</dbReference>
<evidence type="ECO:0000256" key="6">
    <source>
        <dbReference type="ARBA" id="ARBA00023136"/>
    </source>
</evidence>
<evidence type="ECO:0000256" key="7">
    <source>
        <dbReference type="RuleBase" id="RU003879"/>
    </source>
</evidence>
<evidence type="ECO:0000256" key="3">
    <source>
        <dbReference type="ARBA" id="ARBA00022475"/>
    </source>
</evidence>
<keyword evidence="5 8" id="KW-1133">Transmembrane helix</keyword>
<gene>
    <name evidence="9" type="ORF">ESA94_13465</name>
</gene>
<name>A0A4Q1CG82_9BACT</name>
<accession>A0A4Q1CG82</accession>
<dbReference type="AlphaFoldDB" id="A0A4Q1CG82"/>
<dbReference type="Pfam" id="PF02472">
    <property type="entry name" value="ExbD"/>
    <property type="match status" value="1"/>
</dbReference>
<protein>
    <submittedName>
        <fullName evidence="9">Biopolymer transporter ExbD</fullName>
    </submittedName>
</protein>
<dbReference type="PANTHER" id="PTHR30558">
    <property type="entry name" value="EXBD MEMBRANE COMPONENT OF PMF-DRIVEN MACROMOLECULE IMPORT SYSTEM"/>
    <property type="match status" value="1"/>
</dbReference>
<keyword evidence="4 7" id="KW-0812">Transmembrane</keyword>
<dbReference type="GO" id="GO:0015031">
    <property type="term" value="P:protein transport"/>
    <property type="evidence" value="ECO:0007669"/>
    <property type="project" value="UniProtKB-KW"/>
</dbReference>
<proteinExistence type="inferred from homology"/>
<comment type="similarity">
    <text evidence="2 7">Belongs to the ExbD/TolR family.</text>
</comment>
<evidence type="ECO:0000256" key="1">
    <source>
        <dbReference type="ARBA" id="ARBA00004162"/>
    </source>
</evidence>
<dbReference type="EMBL" id="SDHW01000004">
    <property type="protein sequence ID" value="RXK59148.1"/>
    <property type="molecule type" value="Genomic_DNA"/>
</dbReference>
<evidence type="ECO:0000256" key="8">
    <source>
        <dbReference type="SAM" id="Phobius"/>
    </source>
</evidence>
<dbReference type="GO" id="GO:0022857">
    <property type="term" value="F:transmembrane transporter activity"/>
    <property type="evidence" value="ECO:0007669"/>
    <property type="project" value="InterPro"/>
</dbReference>
<dbReference type="InterPro" id="IPR003400">
    <property type="entry name" value="ExbD"/>
</dbReference>
<keyword evidence="6 8" id="KW-0472">Membrane</keyword>
<dbReference type="PANTHER" id="PTHR30558:SF3">
    <property type="entry name" value="BIOPOLYMER TRANSPORT PROTEIN EXBD-RELATED"/>
    <property type="match status" value="1"/>
</dbReference>
<dbReference type="OrthoDB" id="952702at2"/>
<evidence type="ECO:0000313" key="10">
    <source>
        <dbReference type="Proteomes" id="UP000290204"/>
    </source>
</evidence>
<evidence type="ECO:0000313" key="9">
    <source>
        <dbReference type="EMBL" id="RXK59148.1"/>
    </source>
</evidence>
<comment type="subcellular location">
    <subcellularLocation>
        <location evidence="1">Cell membrane</location>
        <topology evidence="1">Single-pass membrane protein</topology>
    </subcellularLocation>
    <subcellularLocation>
        <location evidence="7">Cell membrane</location>
        <topology evidence="7">Single-pass type II membrane protein</topology>
    </subcellularLocation>
</comment>
<organism evidence="9 10">
    <name type="scientific">Lacibacter luteus</name>
    <dbReference type="NCBI Taxonomy" id="2508719"/>
    <lineage>
        <taxon>Bacteria</taxon>
        <taxon>Pseudomonadati</taxon>
        <taxon>Bacteroidota</taxon>
        <taxon>Chitinophagia</taxon>
        <taxon>Chitinophagales</taxon>
        <taxon>Chitinophagaceae</taxon>
        <taxon>Lacibacter</taxon>
    </lineage>
</organism>
<dbReference type="Proteomes" id="UP000290204">
    <property type="component" value="Unassembled WGS sequence"/>
</dbReference>
<reference evidence="9 10" key="1">
    <citation type="submission" date="2019-01" db="EMBL/GenBank/DDBJ databases">
        <title>Lacibacter sp. strain TTM-7.</title>
        <authorList>
            <person name="Chen W.-M."/>
        </authorList>
    </citation>
    <scope>NUCLEOTIDE SEQUENCE [LARGE SCALE GENOMIC DNA]</scope>
    <source>
        <strain evidence="9 10">TTM-7</strain>
    </source>
</reference>
<sequence length="158" mass="17992">MAAINTNDTRTARVDFTPMVDLGFLLITFFIFTTELSKPKAFGLHVPDDNDVLVPNQTIESATITLQMKGNGIVDYYEGFENHPIQKGSLTLYKQNSLRDHLVDKRKRIIEQLHTDSNYTVLIAPGIEASYKEIIDVMDEMRILDIRKYVLIDATAQK</sequence>
<evidence type="ECO:0000256" key="5">
    <source>
        <dbReference type="ARBA" id="ARBA00022989"/>
    </source>
</evidence>
<keyword evidence="7" id="KW-0653">Protein transport</keyword>
<feature type="transmembrane region" description="Helical" evidence="8">
    <location>
        <begin position="16"/>
        <end position="34"/>
    </location>
</feature>